<dbReference type="NCBIfam" id="TIGR04056">
    <property type="entry name" value="OMP_RagA_SusC"/>
    <property type="match status" value="1"/>
</dbReference>
<dbReference type="Pfam" id="PF13715">
    <property type="entry name" value="CarbopepD_reg_2"/>
    <property type="match status" value="1"/>
</dbReference>
<keyword evidence="11" id="KW-1185">Reference proteome</keyword>
<keyword evidence="8" id="KW-1133">Transmembrane helix</keyword>
<dbReference type="InterPro" id="IPR037066">
    <property type="entry name" value="Plug_dom_sf"/>
</dbReference>
<dbReference type="SUPFAM" id="SSF49464">
    <property type="entry name" value="Carboxypeptidase regulatory domain-like"/>
    <property type="match status" value="1"/>
</dbReference>
<name>A0A928YQH5_9SPHI</name>
<proteinExistence type="inferred from homology"/>
<dbReference type="InterPro" id="IPR008969">
    <property type="entry name" value="CarboxyPept-like_regulatory"/>
</dbReference>
<dbReference type="InterPro" id="IPR012910">
    <property type="entry name" value="Plug_dom"/>
</dbReference>
<dbReference type="EMBL" id="PRDK01000005">
    <property type="protein sequence ID" value="MBE8713969.1"/>
    <property type="molecule type" value="Genomic_DNA"/>
</dbReference>
<dbReference type="PROSITE" id="PS52016">
    <property type="entry name" value="TONB_DEPENDENT_REC_3"/>
    <property type="match status" value="1"/>
</dbReference>
<dbReference type="Gene3D" id="2.40.170.20">
    <property type="entry name" value="TonB-dependent receptor, beta-barrel domain"/>
    <property type="match status" value="1"/>
</dbReference>
<keyword evidence="4 7" id="KW-0812">Transmembrane</keyword>
<evidence type="ECO:0000313" key="10">
    <source>
        <dbReference type="EMBL" id="MBE8713969.1"/>
    </source>
</evidence>
<comment type="subcellular location">
    <subcellularLocation>
        <location evidence="1 7">Cell outer membrane</location>
        <topology evidence="1 7">Multi-pass membrane protein</topology>
    </subcellularLocation>
</comment>
<evidence type="ECO:0000256" key="6">
    <source>
        <dbReference type="ARBA" id="ARBA00023237"/>
    </source>
</evidence>
<dbReference type="Gene3D" id="2.60.40.1120">
    <property type="entry name" value="Carboxypeptidase-like, regulatory domain"/>
    <property type="match status" value="1"/>
</dbReference>
<evidence type="ECO:0000256" key="7">
    <source>
        <dbReference type="PROSITE-ProRule" id="PRU01360"/>
    </source>
</evidence>
<feature type="domain" description="TonB-dependent receptor plug" evidence="9">
    <location>
        <begin position="230"/>
        <end position="343"/>
    </location>
</feature>
<dbReference type="InterPro" id="IPR036942">
    <property type="entry name" value="Beta-barrel_TonB_sf"/>
</dbReference>
<protein>
    <recommendedName>
        <fullName evidence="9">TonB-dependent receptor plug domain-containing protein</fullName>
    </recommendedName>
</protein>
<reference evidence="10" key="1">
    <citation type="submission" date="2018-02" db="EMBL/GenBank/DDBJ databases">
        <authorList>
            <person name="Vasarhelyi B.M."/>
            <person name="Deshmukh S."/>
            <person name="Balint B."/>
            <person name="Kukolya J."/>
        </authorList>
    </citation>
    <scope>NUCLEOTIDE SEQUENCE</scope>
    <source>
        <strain evidence="10">KB22</strain>
    </source>
</reference>
<evidence type="ECO:0000256" key="8">
    <source>
        <dbReference type="SAM" id="Phobius"/>
    </source>
</evidence>
<evidence type="ECO:0000256" key="2">
    <source>
        <dbReference type="ARBA" id="ARBA00022448"/>
    </source>
</evidence>
<dbReference type="GO" id="GO:0009279">
    <property type="term" value="C:cell outer membrane"/>
    <property type="evidence" value="ECO:0007669"/>
    <property type="project" value="UniProtKB-SubCell"/>
</dbReference>
<dbReference type="SUPFAM" id="SSF56935">
    <property type="entry name" value="Porins"/>
    <property type="match status" value="1"/>
</dbReference>
<dbReference type="InterPro" id="IPR023996">
    <property type="entry name" value="TonB-dep_OMP_SusC/RagA"/>
</dbReference>
<dbReference type="Pfam" id="PF07715">
    <property type="entry name" value="Plug"/>
    <property type="match status" value="1"/>
</dbReference>
<keyword evidence="2 7" id="KW-0813">Transport</keyword>
<evidence type="ECO:0000313" key="11">
    <source>
        <dbReference type="Proteomes" id="UP000616201"/>
    </source>
</evidence>
<sequence>MNLNLYEKHRLFKELKLQQAINKYRKIIYILSIFFMFSISLANAQNISLNEKNEKIEKVLTKIRSQTGLDFLGDLKLFQNAKLITINVQNQPVSNVLAELSKGQNFKLSISNKTIIVEPLPKDISMTMPDKLSVTQDVYLLRGTILDEDNKPVQGATIRVPDMAKLVAKSDENGLFTIGVKADSKIQVTMLGYLTQEFEVENKTSIAIHLVLEDNLIEDVVVTGYSKISKESFTGAATTITRKELEKFNNNNIFSVLQSIDPAFKVDEGVINGSNPNVIPEINIRGISSVGDYAVNAPLVIVDGFEISLAALYDLDVNRIETISILKDASSTILYGSRGGNGVIVIETRLPKEGKFTVTYDAKPSVTIVDLSDYSLMNASEKLAYESLAGLYTSKLNDATDRLMENEFLTNLYNQRLSDVQAGTDTYWLSQPVQSTISVAHSIRMEGGSDPVRYSIDGNYNNFLGAMKESGRERGGAGFNLLYRIPNKFTFRNYATYQYTKESNSPYGDFSTYTRLNPYEKIYDENGEIIASYNNYDGDYNFGATQFNPIYDAQFPYLNYTTTNYIANNIDIEWRILKNLLFNVKGVIGRTFVEQQYYSSPFLSIYAEETDPSYKGSLDEISGDSFNYSANASLNYTKSIKKHSISVLGVAEIINQNTNSTEHNYIGFVDDRFMNASQALQYNPSYIMPSVISSPIRLVSLAGSFTYAYDNKIYATTSYRLDGSSQFGNDNRYGQFYSFGLAYNLHKEEWFKNNIVSNLKIFANTGINGSDSFSADMTTTGYTFINNYVYLNQYAAVYSSQGNESLRWPQIKQNSGGIELGLFNNAINIKANIYDKLTTDMISTISVAPSFGFANNMFYQNLGKVSNKGFEISSSFQVYKNTENDILWLLNFSAIQNRSKLLEISDELKALNESMLSTDPDDPITAPSQYYQEGESLSNITAVRSLGIDPATGREVYLDINGNRTFTWNANDQVVVGNAEPNLFGTFGTTFNYKRFSAQLIFNYTVGGDIYNQTLMDKVENNDPYVNADIRVLEDRWQQPGDVAMFKSISDQTITQISSRFVQRENYLRFSTLNLNYEIPPKILSKFKLQRAKFNFSCNDIFRYSTVQMERGTSYPYARTYNFGLLIQY</sequence>
<comment type="similarity">
    <text evidence="7">Belongs to the TonB-dependent receptor family.</text>
</comment>
<dbReference type="Proteomes" id="UP000616201">
    <property type="component" value="Unassembled WGS sequence"/>
</dbReference>
<dbReference type="InterPro" id="IPR039426">
    <property type="entry name" value="TonB-dep_rcpt-like"/>
</dbReference>
<dbReference type="InterPro" id="IPR023997">
    <property type="entry name" value="TonB-dep_OMP_SusC/RagA_CS"/>
</dbReference>
<evidence type="ECO:0000256" key="1">
    <source>
        <dbReference type="ARBA" id="ARBA00004571"/>
    </source>
</evidence>
<organism evidence="10 11">
    <name type="scientific">Sphingobacterium hungaricum</name>
    <dbReference type="NCBI Taxonomy" id="2082723"/>
    <lineage>
        <taxon>Bacteria</taxon>
        <taxon>Pseudomonadati</taxon>
        <taxon>Bacteroidota</taxon>
        <taxon>Sphingobacteriia</taxon>
        <taxon>Sphingobacteriales</taxon>
        <taxon>Sphingobacteriaceae</taxon>
        <taxon>Sphingobacterium</taxon>
    </lineage>
</organism>
<dbReference type="RefSeq" id="WP_196934114.1">
    <property type="nucleotide sequence ID" value="NZ_MU158697.1"/>
</dbReference>
<accession>A0A928YQH5</accession>
<keyword evidence="5 7" id="KW-0472">Membrane</keyword>
<dbReference type="AlphaFoldDB" id="A0A928YQH5"/>
<dbReference type="Gene3D" id="2.170.130.10">
    <property type="entry name" value="TonB-dependent receptor, plug domain"/>
    <property type="match status" value="1"/>
</dbReference>
<evidence type="ECO:0000256" key="3">
    <source>
        <dbReference type="ARBA" id="ARBA00022452"/>
    </source>
</evidence>
<keyword evidence="3 7" id="KW-1134">Transmembrane beta strand</keyword>
<dbReference type="NCBIfam" id="TIGR04057">
    <property type="entry name" value="SusC_RagA_signa"/>
    <property type="match status" value="1"/>
</dbReference>
<evidence type="ECO:0000256" key="4">
    <source>
        <dbReference type="ARBA" id="ARBA00022692"/>
    </source>
</evidence>
<comment type="caution">
    <text evidence="10">The sequence shown here is derived from an EMBL/GenBank/DDBJ whole genome shotgun (WGS) entry which is preliminary data.</text>
</comment>
<keyword evidence="6 7" id="KW-0998">Cell outer membrane</keyword>
<gene>
    <name evidence="10" type="ORF">C4F49_09780</name>
</gene>
<evidence type="ECO:0000259" key="9">
    <source>
        <dbReference type="Pfam" id="PF07715"/>
    </source>
</evidence>
<evidence type="ECO:0000256" key="5">
    <source>
        <dbReference type="ARBA" id="ARBA00023136"/>
    </source>
</evidence>
<feature type="transmembrane region" description="Helical" evidence="8">
    <location>
        <begin position="27"/>
        <end position="44"/>
    </location>
</feature>